<sequence>MARVRCLMCPGWHSSQAHTHLPVKPYSYPSSIQSGFPPVPHMQRVFLYPDTADASFAAILSSLKSSLALMLPSFHPFAGKLTYISSDTKAIIDCSASAIREGVTIIEAESDLDIHRIAKEEVLDLELFLQLAPNITMLELPIEVLAVQVTRFSNGGVALGTAIHHTVADGKGLWQFMEAWASTCRTSSVPSVFMPVHDRAIIKYPEGDKIAKNFTKKVAPDLPKVYICQ</sequence>
<dbReference type="EMBL" id="SWLB01000004">
    <property type="protein sequence ID" value="KAF3339204.1"/>
    <property type="molecule type" value="Genomic_DNA"/>
</dbReference>
<protein>
    <submittedName>
        <fullName evidence="3">Malonyl-coenzyme A:anthocyanin 3-O-glucoside-6''-O-malonyltransferase-like protein</fullName>
    </submittedName>
</protein>
<dbReference type="InterPro" id="IPR023213">
    <property type="entry name" value="CAT-like_dom_sf"/>
</dbReference>
<gene>
    <name evidence="3" type="ORF">FCM35_KLT16675</name>
</gene>
<evidence type="ECO:0000313" key="4">
    <source>
        <dbReference type="Proteomes" id="UP000623129"/>
    </source>
</evidence>
<keyword evidence="2" id="KW-0012">Acyltransferase</keyword>
<name>A0A833RD97_9POAL</name>
<evidence type="ECO:0000313" key="3">
    <source>
        <dbReference type="EMBL" id="KAF3339204.1"/>
    </source>
</evidence>
<dbReference type="AlphaFoldDB" id="A0A833RD97"/>
<keyword evidence="1 3" id="KW-0808">Transferase</keyword>
<dbReference type="InterPro" id="IPR051504">
    <property type="entry name" value="Plant_metabolite_acyltrans"/>
</dbReference>
<proteinExistence type="predicted"/>
<dbReference type="Pfam" id="PF02458">
    <property type="entry name" value="Transferase"/>
    <property type="match status" value="1"/>
</dbReference>
<keyword evidence="4" id="KW-1185">Reference proteome</keyword>
<comment type="caution">
    <text evidence="3">The sequence shown here is derived from an EMBL/GenBank/DDBJ whole genome shotgun (WGS) entry which is preliminary data.</text>
</comment>
<dbReference type="GO" id="GO:0016747">
    <property type="term" value="F:acyltransferase activity, transferring groups other than amino-acyl groups"/>
    <property type="evidence" value="ECO:0007669"/>
    <property type="project" value="UniProtKB-ARBA"/>
</dbReference>
<accession>A0A833RD97</accession>
<evidence type="ECO:0000256" key="1">
    <source>
        <dbReference type="ARBA" id="ARBA00022679"/>
    </source>
</evidence>
<reference evidence="3" key="1">
    <citation type="submission" date="2020-01" db="EMBL/GenBank/DDBJ databases">
        <title>Genome sequence of Kobresia littledalei, the first chromosome-level genome in the family Cyperaceae.</title>
        <authorList>
            <person name="Qu G."/>
        </authorList>
    </citation>
    <scope>NUCLEOTIDE SEQUENCE</scope>
    <source>
        <strain evidence="3">C.B.Clarke</strain>
        <tissue evidence="3">Leaf</tissue>
    </source>
</reference>
<dbReference type="OrthoDB" id="1862401at2759"/>
<dbReference type="Gene3D" id="3.30.559.10">
    <property type="entry name" value="Chloramphenicol acetyltransferase-like domain"/>
    <property type="match status" value="1"/>
</dbReference>
<evidence type="ECO:0000256" key="2">
    <source>
        <dbReference type="ARBA" id="ARBA00023315"/>
    </source>
</evidence>
<organism evidence="3 4">
    <name type="scientific">Carex littledalei</name>
    <dbReference type="NCBI Taxonomy" id="544730"/>
    <lineage>
        <taxon>Eukaryota</taxon>
        <taxon>Viridiplantae</taxon>
        <taxon>Streptophyta</taxon>
        <taxon>Embryophyta</taxon>
        <taxon>Tracheophyta</taxon>
        <taxon>Spermatophyta</taxon>
        <taxon>Magnoliopsida</taxon>
        <taxon>Liliopsida</taxon>
        <taxon>Poales</taxon>
        <taxon>Cyperaceae</taxon>
        <taxon>Cyperoideae</taxon>
        <taxon>Cariceae</taxon>
        <taxon>Carex</taxon>
        <taxon>Carex subgen. Euthyceras</taxon>
    </lineage>
</organism>
<dbReference type="Proteomes" id="UP000623129">
    <property type="component" value="Unassembled WGS sequence"/>
</dbReference>
<dbReference type="PANTHER" id="PTHR31625">
    <property type="match status" value="1"/>
</dbReference>